<accession>A0A4R5W0L6</accession>
<evidence type="ECO:0000313" key="6">
    <source>
        <dbReference type="EMBL" id="TDK64503.1"/>
    </source>
</evidence>
<dbReference type="OrthoDB" id="116299at2"/>
<dbReference type="Proteomes" id="UP000294829">
    <property type="component" value="Unassembled WGS sequence"/>
</dbReference>
<name>A0A4R5W0L6_9BURK</name>
<dbReference type="SUPFAM" id="SSF46785">
    <property type="entry name" value="Winged helix' DNA-binding domain"/>
    <property type="match status" value="1"/>
</dbReference>
<dbReference type="CDD" id="cd08422">
    <property type="entry name" value="PBP2_CrgA_like"/>
    <property type="match status" value="1"/>
</dbReference>
<sequence>MDNSMDLDAITVFVQVVQAGNLSAAARRMNMPKTTVSAKLAALEKRLGVNLILRTTRKLHVTEAGEKYFYHCLNALREVEQGEEALKSLQGKPTGLIKVTAPVDVGHTVLPKVVQTFLDKYPECNVELLITNREVNLVGEGVDLAIRAGRLKDSSLIAKRFFDAQANLWMAPSYMNKVGPIKHPSDLEKATFIWNKDDSVLLTKGSQEVHVKIGNRVVINDFEAARELAICGLGITWLPHFLSEHAAERGAIIPVLPDWKTKIKGSFYFVYATNKYVSPKIQAFMQVAYDVVAASAKHRDESPLKID</sequence>
<comment type="caution">
    <text evidence="6">The sequence shown here is derived from an EMBL/GenBank/DDBJ whole genome shotgun (WGS) entry which is preliminary data.</text>
</comment>
<reference evidence="6 7" key="1">
    <citation type="submission" date="2019-03" db="EMBL/GenBank/DDBJ databases">
        <title>Sapientia aquatica gen. nov., sp. nov., isolated from a crater lake.</title>
        <authorList>
            <person name="Felfoldi T."/>
            <person name="Szabo A."/>
            <person name="Toth E."/>
            <person name="Schumann P."/>
            <person name="Keki Z."/>
            <person name="Marialigeti K."/>
            <person name="Mathe I."/>
        </authorList>
    </citation>
    <scope>NUCLEOTIDE SEQUENCE [LARGE SCALE GENOMIC DNA]</scope>
    <source>
        <strain evidence="6 7">SA-152</strain>
    </source>
</reference>
<evidence type="ECO:0000256" key="4">
    <source>
        <dbReference type="ARBA" id="ARBA00023163"/>
    </source>
</evidence>
<gene>
    <name evidence="6" type="ORF">E2I14_13740</name>
</gene>
<dbReference type="SUPFAM" id="SSF53850">
    <property type="entry name" value="Periplasmic binding protein-like II"/>
    <property type="match status" value="1"/>
</dbReference>
<dbReference type="EMBL" id="SMYL01000007">
    <property type="protein sequence ID" value="TDK64503.1"/>
    <property type="molecule type" value="Genomic_DNA"/>
</dbReference>
<dbReference type="GO" id="GO:0006351">
    <property type="term" value="P:DNA-templated transcription"/>
    <property type="evidence" value="ECO:0007669"/>
    <property type="project" value="TreeGrafter"/>
</dbReference>
<dbReference type="Gene3D" id="1.10.10.10">
    <property type="entry name" value="Winged helix-like DNA-binding domain superfamily/Winged helix DNA-binding domain"/>
    <property type="match status" value="1"/>
</dbReference>
<dbReference type="GO" id="GO:0003700">
    <property type="term" value="F:DNA-binding transcription factor activity"/>
    <property type="evidence" value="ECO:0007669"/>
    <property type="project" value="InterPro"/>
</dbReference>
<dbReference type="Pfam" id="PF00126">
    <property type="entry name" value="HTH_1"/>
    <property type="match status" value="1"/>
</dbReference>
<protein>
    <submittedName>
        <fullName evidence="6">LysR family transcriptional regulator</fullName>
    </submittedName>
</protein>
<evidence type="ECO:0000256" key="1">
    <source>
        <dbReference type="ARBA" id="ARBA00009437"/>
    </source>
</evidence>
<dbReference type="Pfam" id="PF03466">
    <property type="entry name" value="LysR_substrate"/>
    <property type="match status" value="1"/>
</dbReference>
<dbReference type="PANTHER" id="PTHR30537:SF5">
    <property type="entry name" value="HTH-TYPE TRANSCRIPTIONAL ACTIVATOR TTDR-RELATED"/>
    <property type="match status" value="1"/>
</dbReference>
<dbReference type="InterPro" id="IPR058163">
    <property type="entry name" value="LysR-type_TF_proteobact-type"/>
</dbReference>
<evidence type="ECO:0000256" key="2">
    <source>
        <dbReference type="ARBA" id="ARBA00023015"/>
    </source>
</evidence>
<dbReference type="InterPro" id="IPR036390">
    <property type="entry name" value="WH_DNA-bd_sf"/>
</dbReference>
<keyword evidence="2" id="KW-0805">Transcription regulation</keyword>
<dbReference type="GO" id="GO:0043565">
    <property type="term" value="F:sequence-specific DNA binding"/>
    <property type="evidence" value="ECO:0007669"/>
    <property type="project" value="TreeGrafter"/>
</dbReference>
<dbReference type="PROSITE" id="PS50931">
    <property type="entry name" value="HTH_LYSR"/>
    <property type="match status" value="1"/>
</dbReference>
<evidence type="ECO:0000313" key="7">
    <source>
        <dbReference type="Proteomes" id="UP000294829"/>
    </source>
</evidence>
<keyword evidence="4" id="KW-0804">Transcription</keyword>
<keyword evidence="7" id="KW-1185">Reference proteome</keyword>
<dbReference type="InterPro" id="IPR000847">
    <property type="entry name" value="LysR_HTH_N"/>
</dbReference>
<dbReference type="InterPro" id="IPR036388">
    <property type="entry name" value="WH-like_DNA-bd_sf"/>
</dbReference>
<proteinExistence type="inferred from homology"/>
<comment type="similarity">
    <text evidence="1">Belongs to the LysR transcriptional regulatory family.</text>
</comment>
<feature type="domain" description="HTH lysR-type" evidence="5">
    <location>
        <begin position="5"/>
        <end position="62"/>
    </location>
</feature>
<keyword evidence="3" id="KW-0238">DNA-binding</keyword>
<evidence type="ECO:0000256" key="3">
    <source>
        <dbReference type="ARBA" id="ARBA00023125"/>
    </source>
</evidence>
<dbReference type="AlphaFoldDB" id="A0A4R5W0L6"/>
<dbReference type="InterPro" id="IPR005119">
    <property type="entry name" value="LysR_subst-bd"/>
</dbReference>
<organism evidence="6 7">
    <name type="scientific">Sapientia aquatica</name>
    <dbReference type="NCBI Taxonomy" id="1549640"/>
    <lineage>
        <taxon>Bacteria</taxon>
        <taxon>Pseudomonadati</taxon>
        <taxon>Pseudomonadota</taxon>
        <taxon>Betaproteobacteria</taxon>
        <taxon>Burkholderiales</taxon>
        <taxon>Oxalobacteraceae</taxon>
        <taxon>Sapientia</taxon>
    </lineage>
</organism>
<dbReference type="FunFam" id="1.10.10.10:FF:000001">
    <property type="entry name" value="LysR family transcriptional regulator"/>
    <property type="match status" value="1"/>
</dbReference>
<dbReference type="PANTHER" id="PTHR30537">
    <property type="entry name" value="HTH-TYPE TRANSCRIPTIONAL REGULATOR"/>
    <property type="match status" value="1"/>
</dbReference>
<dbReference type="Gene3D" id="3.40.190.290">
    <property type="match status" value="1"/>
</dbReference>
<evidence type="ECO:0000259" key="5">
    <source>
        <dbReference type="PROSITE" id="PS50931"/>
    </source>
</evidence>